<evidence type="ECO:0000256" key="7">
    <source>
        <dbReference type="RuleBase" id="RU369079"/>
    </source>
</evidence>
<evidence type="ECO:0000256" key="6">
    <source>
        <dbReference type="ARBA" id="ARBA00023136"/>
    </source>
</evidence>
<feature type="transmembrane region" description="Helical" evidence="7">
    <location>
        <begin position="359"/>
        <end position="384"/>
    </location>
</feature>
<dbReference type="Proteomes" id="UP000256941">
    <property type="component" value="Unassembled WGS sequence"/>
</dbReference>
<dbReference type="EMBL" id="QTUJ01000001">
    <property type="protein sequence ID" value="REF73296.1"/>
    <property type="molecule type" value="Genomic_DNA"/>
</dbReference>
<feature type="transmembrane region" description="Helical" evidence="7">
    <location>
        <begin position="135"/>
        <end position="159"/>
    </location>
</feature>
<keyword evidence="5 7" id="KW-1133">Transmembrane helix</keyword>
<protein>
    <recommendedName>
        <fullName evidence="7">TRAP transporter large permease protein</fullName>
    </recommendedName>
</protein>
<reference evidence="9 10" key="1">
    <citation type="submission" date="2018-08" db="EMBL/GenBank/DDBJ databases">
        <title>Genomic Encyclopedia of Archaeal and Bacterial Type Strains, Phase II (KMG-II): from individual species to whole genera.</title>
        <authorList>
            <person name="Goeker M."/>
        </authorList>
    </citation>
    <scope>NUCLEOTIDE SEQUENCE [LARGE SCALE GENOMIC DNA]</scope>
    <source>
        <strain evidence="9 10">DSM 17099</strain>
    </source>
</reference>
<evidence type="ECO:0000256" key="5">
    <source>
        <dbReference type="ARBA" id="ARBA00022989"/>
    </source>
</evidence>
<dbReference type="PANTHER" id="PTHR33362:SF5">
    <property type="entry name" value="C4-DICARBOXYLATE TRAP TRANSPORTER LARGE PERMEASE PROTEIN DCTM"/>
    <property type="match status" value="1"/>
</dbReference>
<evidence type="ECO:0000256" key="1">
    <source>
        <dbReference type="ARBA" id="ARBA00004429"/>
    </source>
</evidence>
<dbReference type="PIRSF" id="PIRSF006066">
    <property type="entry name" value="HI0050"/>
    <property type="match status" value="1"/>
</dbReference>
<feature type="domain" description="TRAP C4-dicarboxylate transport system permease DctM subunit" evidence="8">
    <location>
        <begin position="7"/>
        <end position="421"/>
    </location>
</feature>
<keyword evidence="6 7" id="KW-0472">Membrane</keyword>
<feature type="transmembrane region" description="Helical" evidence="7">
    <location>
        <begin position="215"/>
        <end position="236"/>
    </location>
</feature>
<evidence type="ECO:0000259" key="8">
    <source>
        <dbReference type="Pfam" id="PF06808"/>
    </source>
</evidence>
<comment type="subunit">
    <text evidence="7">The complex comprises the extracytoplasmic solute receptor protein and the two transmembrane proteins.</text>
</comment>
<organism evidence="9 10">
    <name type="scientific">Paracoccus versutus</name>
    <name type="common">Thiobacillus versutus</name>
    <dbReference type="NCBI Taxonomy" id="34007"/>
    <lineage>
        <taxon>Bacteria</taxon>
        <taxon>Pseudomonadati</taxon>
        <taxon>Pseudomonadota</taxon>
        <taxon>Alphaproteobacteria</taxon>
        <taxon>Rhodobacterales</taxon>
        <taxon>Paracoccaceae</taxon>
        <taxon>Paracoccus</taxon>
    </lineage>
</organism>
<keyword evidence="4 7" id="KW-0812">Transmembrane</keyword>
<accession>A0A3D9XSH4</accession>
<feature type="transmembrane region" description="Helical" evidence="7">
    <location>
        <begin position="171"/>
        <end position="195"/>
    </location>
</feature>
<dbReference type="GO" id="GO:0005886">
    <property type="term" value="C:plasma membrane"/>
    <property type="evidence" value="ECO:0007669"/>
    <property type="project" value="UniProtKB-SubCell"/>
</dbReference>
<keyword evidence="3 7" id="KW-0997">Cell inner membrane</keyword>
<name>A0A3D9XSH4_PARVE</name>
<feature type="transmembrane region" description="Helical" evidence="7">
    <location>
        <begin position="242"/>
        <end position="266"/>
    </location>
</feature>
<comment type="subcellular location">
    <subcellularLocation>
        <location evidence="1 7">Cell inner membrane</location>
        <topology evidence="1 7">Multi-pass membrane protein</topology>
    </subcellularLocation>
</comment>
<sequence length="432" mass="45754">MSYLIVIGLLVMIAMSIPVAAVLSMLAVVLAEVNGRERLLSGMANIIWEQSNSFVLLSVPLFILLGEITLRSGIASRMYGSIATWLSWLPGGLMHANIGASAVFAATSGSSVATVATVGTVAYPEIEKKGYHEGLFLGSLAAGGTLGILIPPSIVMIVYGVMTNTSIPELYLAGIVPGALLAMLFSGTAMGACLLRPDWGGKKIRSTWKERLAGLPQLVPPLLIIGAVVGSIYAGIATPTEAASFGVVTAVILSAFYGTLSVKMLLEAFERTMLTTSMILIIVFTALFLNFVMGFIGVTRTVLDTITSLGFGPVLILLVLVVFYLVIGMFMETLSMMLLTLPLVFPLVMGLNVPGYSDVWFGVVLTLLMEMALITPPIGMNLFVAQGVRTRGGAFGDVARGALPFLLPMLGLVLLLMLLPGLATWLPDTVYR</sequence>
<feature type="transmembrane region" description="Helical" evidence="7">
    <location>
        <begin position="305"/>
        <end position="327"/>
    </location>
</feature>
<feature type="transmembrane region" description="Helical" evidence="7">
    <location>
        <begin position="94"/>
        <end position="123"/>
    </location>
</feature>
<dbReference type="RefSeq" id="WP_116221393.1">
    <property type="nucleotide sequence ID" value="NZ_CP038196.1"/>
</dbReference>
<evidence type="ECO:0000256" key="3">
    <source>
        <dbReference type="ARBA" id="ARBA00022519"/>
    </source>
</evidence>
<feature type="transmembrane region" description="Helical" evidence="7">
    <location>
        <begin position="334"/>
        <end position="353"/>
    </location>
</feature>
<comment type="caution">
    <text evidence="9">The sequence shown here is derived from an EMBL/GenBank/DDBJ whole genome shotgun (WGS) entry which is preliminary data.</text>
</comment>
<comment type="function">
    <text evidence="7">Part of the tripartite ATP-independent periplasmic (TRAP) transport system.</text>
</comment>
<gene>
    <name evidence="9" type="ORF">BDD41_1844</name>
</gene>
<keyword evidence="7" id="KW-0813">Transport</keyword>
<evidence type="ECO:0000256" key="2">
    <source>
        <dbReference type="ARBA" id="ARBA00022475"/>
    </source>
</evidence>
<feature type="transmembrane region" description="Helical" evidence="7">
    <location>
        <begin position="278"/>
        <end position="299"/>
    </location>
</feature>
<feature type="transmembrane region" description="Helical" evidence="7">
    <location>
        <begin position="54"/>
        <end position="74"/>
    </location>
</feature>
<evidence type="ECO:0000313" key="10">
    <source>
        <dbReference type="Proteomes" id="UP000256941"/>
    </source>
</evidence>
<feature type="transmembrane region" description="Helical" evidence="7">
    <location>
        <begin position="405"/>
        <end position="426"/>
    </location>
</feature>
<dbReference type="GO" id="GO:0022857">
    <property type="term" value="F:transmembrane transporter activity"/>
    <property type="evidence" value="ECO:0007669"/>
    <property type="project" value="UniProtKB-UniRule"/>
</dbReference>
<feature type="transmembrane region" description="Helical" evidence="7">
    <location>
        <begin position="6"/>
        <end position="33"/>
    </location>
</feature>
<keyword evidence="2" id="KW-1003">Cell membrane</keyword>
<evidence type="ECO:0000256" key="4">
    <source>
        <dbReference type="ARBA" id="ARBA00022692"/>
    </source>
</evidence>
<dbReference type="InterPro" id="IPR004681">
    <property type="entry name" value="TRAP_DctM"/>
</dbReference>
<dbReference type="InterPro" id="IPR010656">
    <property type="entry name" value="DctM"/>
</dbReference>
<dbReference type="NCBIfam" id="TIGR00786">
    <property type="entry name" value="dctM"/>
    <property type="match status" value="1"/>
</dbReference>
<dbReference type="AlphaFoldDB" id="A0A3D9XSH4"/>
<proteinExistence type="inferred from homology"/>
<comment type="similarity">
    <text evidence="7">Belongs to the TRAP transporter large permease family.</text>
</comment>
<evidence type="ECO:0000313" key="9">
    <source>
        <dbReference type="EMBL" id="REF73296.1"/>
    </source>
</evidence>
<dbReference type="PANTHER" id="PTHR33362">
    <property type="entry name" value="SIALIC ACID TRAP TRANSPORTER PERMEASE PROTEIN SIAT-RELATED"/>
    <property type="match status" value="1"/>
</dbReference>
<dbReference type="Pfam" id="PF06808">
    <property type="entry name" value="DctM"/>
    <property type="match status" value="1"/>
</dbReference>